<name>A0ABR2MT24_9ASPA</name>
<dbReference type="EMBL" id="JBBWWR010000005">
    <property type="protein sequence ID" value="KAK8967098.1"/>
    <property type="molecule type" value="Genomic_DNA"/>
</dbReference>
<accession>A0ABR2MT24</accession>
<reference evidence="4 5" key="1">
    <citation type="journal article" date="2022" name="Nat. Plants">
        <title>Genomes of leafy and leafless Platanthera orchids illuminate the evolution of mycoheterotrophy.</title>
        <authorList>
            <person name="Li M.H."/>
            <person name="Liu K.W."/>
            <person name="Li Z."/>
            <person name="Lu H.C."/>
            <person name="Ye Q.L."/>
            <person name="Zhang D."/>
            <person name="Wang J.Y."/>
            <person name="Li Y.F."/>
            <person name="Zhong Z.M."/>
            <person name="Liu X."/>
            <person name="Yu X."/>
            <person name="Liu D.K."/>
            <person name="Tu X.D."/>
            <person name="Liu B."/>
            <person name="Hao Y."/>
            <person name="Liao X.Y."/>
            <person name="Jiang Y.T."/>
            <person name="Sun W.H."/>
            <person name="Chen J."/>
            <person name="Chen Y.Q."/>
            <person name="Ai Y."/>
            <person name="Zhai J.W."/>
            <person name="Wu S.S."/>
            <person name="Zhou Z."/>
            <person name="Hsiao Y.Y."/>
            <person name="Wu W.L."/>
            <person name="Chen Y.Y."/>
            <person name="Lin Y.F."/>
            <person name="Hsu J.L."/>
            <person name="Li C.Y."/>
            <person name="Wang Z.W."/>
            <person name="Zhao X."/>
            <person name="Zhong W.Y."/>
            <person name="Ma X.K."/>
            <person name="Ma L."/>
            <person name="Huang J."/>
            <person name="Chen G.Z."/>
            <person name="Huang M.Z."/>
            <person name="Huang L."/>
            <person name="Peng D.H."/>
            <person name="Luo Y.B."/>
            <person name="Zou S.Q."/>
            <person name="Chen S.P."/>
            <person name="Lan S."/>
            <person name="Tsai W.C."/>
            <person name="Van de Peer Y."/>
            <person name="Liu Z.J."/>
        </authorList>
    </citation>
    <scope>NUCLEOTIDE SEQUENCE [LARGE SCALE GENOMIC DNA]</scope>
    <source>
        <strain evidence="4">Lor288</strain>
    </source>
</reference>
<organism evidence="4 5">
    <name type="scientific">Platanthera guangdongensis</name>
    <dbReference type="NCBI Taxonomy" id="2320717"/>
    <lineage>
        <taxon>Eukaryota</taxon>
        <taxon>Viridiplantae</taxon>
        <taxon>Streptophyta</taxon>
        <taxon>Embryophyta</taxon>
        <taxon>Tracheophyta</taxon>
        <taxon>Spermatophyta</taxon>
        <taxon>Magnoliopsida</taxon>
        <taxon>Liliopsida</taxon>
        <taxon>Asparagales</taxon>
        <taxon>Orchidaceae</taxon>
        <taxon>Orchidoideae</taxon>
        <taxon>Orchideae</taxon>
        <taxon>Orchidinae</taxon>
        <taxon>Platanthera</taxon>
    </lineage>
</organism>
<evidence type="ECO:0000256" key="1">
    <source>
        <dbReference type="SAM" id="Coils"/>
    </source>
</evidence>
<evidence type="ECO:0000313" key="5">
    <source>
        <dbReference type="Proteomes" id="UP001412067"/>
    </source>
</evidence>
<feature type="coiled-coil region" evidence="1">
    <location>
        <begin position="845"/>
        <end position="879"/>
    </location>
</feature>
<dbReference type="SUPFAM" id="SSF57997">
    <property type="entry name" value="Tropomyosin"/>
    <property type="match status" value="2"/>
</dbReference>
<feature type="coiled-coil region" evidence="1">
    <location>
        <begin position="337"/>
        <end position="511"/>
    </location>
</feature>
<feature type="region of interest" description="Disordered" evidence="2">
    <location>
        <begin position="1272"/>
        <end position="1303"/>
    </location>
</feature>
<feature type="region of interest" description="Disordered" evidence="2">
    <location>
        <begin position="105"/>
        <end position="126"/>
    </location>
</feature>
<feature type="transmembrane region" description="Helical" evidence="3">
    <location>
        <begin position="1314"/>
        <end position="1332"/>
    </location>
</feature>
<comment type="caution">
    <text evidence="4">The sequence shown here is derived from an EMBL/GenBank/DDBJ whole genome shotgun (WGS) entry which is preliminary data.</text>
</comment>
<evidence type="ECO:0000313" key="4">
    <source>
        <dbReference type="EMBL" id="KAK8967098.1"/>
    </source>
</evidence>
<dbReference type="Proteomes" id="UP001412067">
    <property type="component" value="Unassembled WGS sequence"/>
</dbReference>
<sequence>MSHRPEACFTTTKGGEDNRRLLSSSSRESRCWKSETVYGTSELRLNRRRGGRNQTTTWLLVAQGLDGGKSAPTDWSDGHERRRNGWSVLSKRYQVDDNDQEILINGNEKPKVQDHDSSKSTKNLSEAQDNIRELELQLKTVNEELQNSDTGNTKLKAELDFTIEKLKLISMQYEELQVEHKRMMDKMSAEEHKYNLQGVSLQNTLKDLEGKHNELSGTKEAFDGLSAELESSRKKLEELELHLEETANQARKFEELGNQSSLHAELQSERASELEKMLETSKLASIEMEDHVKKLQEELKGLQHRLEESTQVEEILRVTKLELAEVLKNLETSKSHVEELEYKLSSKEASMDKLTRELDLYQISEDQMKQDKLVFESILSSVKGDLQAKIVALEEVNLKLDRETKTRQTVEERSQHQEIQMSGLQEELVNLKGDKEILQSKLDGLSTSEKEMKAQLIEAETQLNSVEKRNVDLELQISLVEQNVVNAEKVKEVLSEKNKELTALLRETEQEQALSRCHAQGVEDRVNQLESSLNISYSKNSKLELKLKNLAEKCAALEEQVNVSHQRGLELYDSLHEAGSKGENAEKKIRELELLLEAVNHEKQEMEQHLKYTEGKYNDAEVEVEKQASRVLELSMELQELKANSDGLEVALQSANDKEKELIEMMNVATEERKKLESLSNSTVEKLLQTEKLIEDIQTDLKYTQDKLGNVERDLEVSGLREKELEEKLKSAEEQLEHERKTAEQSGTRILELESLHNLLGKDSERKLEAAAASLSEKDSEVKQLYNKLNSLEEQAAFYQEQVGETTEKLASLMIDMEASAAKLITHERTIEELTVKLTDGEGKAELSFAENEKIKKELEEAQTKIKELYESLNSIHTEKEAMDSQLLNYLQNITELTNDRSRSSEYQSQIEASVKETEAKLSEALERAAQRNSEACDLKEKLRALETQHKVHEEHANELASFAENRKAELEEAMFKIQSLEQSLEETRSRATHFEDKHVHLGKTNISLCQKLEEYEKKVHELEGSLEAITDEKEDASVQLLTSREAVEDLTQELISEREKLQLQISSVSDENNRTIKMYQDAKDEIEALKADLQQTHHVHKTTESSLIADLENLKAELAEKSQLQVVITELEQQLSAADIKYKEEIENLRLAAAEKDELLTTKVQEHSTIAQTRDILTQQLDDLQKEYNLSQSLIDEQKESVLRMQQEREYVVVSSHDELEAEQQRSVVLEKQVEELKQKLETAQVQNKKVDCGIMEAELKDEEIKSRDFELPANKLPSKRKNKKKSGQVPEERERASTSSAGVLETSGLNSLKFFLGVVAVSLVVGVFLGKRY</sequence>
<keyword evidence="5" id="KW-1185">Reference proteome</keyword>
<keyword evidence="3" id="KW-0472">Membrane</keyword>
<feature type="compositionally biased region" description="Basic residues" evidence="2">
    <location>
        <begin position="1279"/>
        <end position="1288"/>
    </location>
</feature>
<proteinExistence type="predicted"/>
<protein>
    <submittedName>
        <fullName evidence="4">Uncharacterized protein</fullName>
    </submittedName>
</protein>
<dbReference type="PANTHER" id="PTHR43049:SF1">
    <property type="entry name" value="EARLY ENDOSOME ANTIGEN"/>
    <property type="match status" value="1"/>
</dbReference>
<feature type="coiled-coil region" evidence="1">
    <location>
        <begin position="908"/>
        <end position="1149"/>
    </location>
</feature>
<keyword evidence="3" id="KW-1133">Transmembrane helix</keyword>
<dbReference type="PANTHER" id="PTHR43049">
    <property type="entry name" value="EARLY ENDOSOME ANTIGEN"/>
    <property type="match status" value="1"/>
</dbReference>
<feature type="coiled-coil region" evidence="1">
    <location>
        <begin position="222"/>
        <end position="256"/>
    </location>
</feature>
<feature type="coiled-coil region" evidence="1">
    <location>
        <begin position="775"/>
        <end position="809"/>
    </location>
</feature>
<keyword evidence="3" id="KW-0812">Transmembrane</keyword>
<evidence type="ECO:0000256" key="2">
    <source>
        <dbReference type="SAM" id="MobiDB-lite"/>
    </source>
</evidence>
<feature type="coiled-coil region" evidence="1">
    <location>
        <begin position="540"/>
        <end position="679"/>
    </location>
</feature>
<gene>
    <name evidence="4" type="ORF">KSP40_PGU009253</name>
</gene>
<feature type="coiled-coil region" evidence="1">
    <location>
        <begin position="285"/>
        <end position="312"/>
    </location>
</feature>
<keyword evidence="1" id="KW-0175">Coiled coil</keyword>
<feature type="coiled-coil region" evidence="1">
    <location>
        <begin position="715"/>
        <end position="749"/>
    </location>
</feature>
<feature type="region of interest" description="Disordered" evidence="2">
    <location>
        <begin position="1"/>
        <end position="22"/>
    </location>
</feature>
<feature type="compositionally biased region" description="Basic and acidic residues" evidence="2">
    <location>
        <begin position="108"/>
        <end position="119"/>
    </location>
</feature>
<evidence type="ECO:0000256" key="3">
    <source>
        <dbReference type="SAM" id="Phobius"/>
    </source>
</evidence>
<feature type="coiled-coil region" evidence="1">
    <location>
        <begin position="1175"/>
        <end position="1255"/>
    </location>
</feature>